<dbReference type="InterPro" id="IPR001611">
    <property type="entry name" value="Leu-rich_rpt"/>
</dbReference>
<feature type="signal peptide" evidence="4">
    <location>
        <begin position="1"/>
        <end position="22"/>
    </location>
</feature>
<dbReference type="STRING" id="307507.A0A2V0NNR7"/>
<dbReference type="PANTHER" id="PTHR48010">
    <property type="entry name" value="OS05G0588300 PROTEIN"/>
    <property type="match status" value="1"/>
</dbReference>
<feature type="domain" description="Leucine-rich repeat-containing N-terminal plant-type" evidence="5">
    <location>
        <begin position="263"/>
        <end position="300"/>
    </location>
</feature>
<name>A0A2V0NNR7_9CHLO</name>
<evidence type="ECO:0000256" key="1">
    <source>
        <dbReference type="ARBA" id="ARBA00004430"/>
    </source>
</evidence>
<proteinExistence type="predicted"/>
<evidence type="ECO:0000256" key="3">
    <source>
        <dbReference type="SAM" id="MobiDB-lite"/>
    </source>
</evidence>
<dbReference type="InterPro" id="IPR032675">
    <property type="entry name" value="LRR_dom_sf"/>
</dbReference>
<dbReference type="GO" id="GO:0005930">
    <property type="term" value="C:axoneme"/>
    <property type="evidence" value="ECO:0007669"/>
    <property type="project" value="UniProtKB-SubCell"/>
</dbReference>
<protein>
    <recommendedName>
        <fullName evidence="5">Leucine-rich repeat-containing N-terminal plant-type domain-containing protein</fullName>
    </recommendedName>
</protein>
<feature type="region of interest" description="Disordered" evidence="3">
    <location>
        <begin position="448"/>
        <end position="471"/>
    </location>
</feature>
<dbReference type="InParanoid" id="A0A2V0NNR7"/>
<evidence type="ECO:0000256" key="2">
    <source>
        <dbReference type="ARBA" id="ARBA00022614"/>
    </source>
</evidence>
<keyword evidence="2" id="KW-0433">Leucine-rich repeat</keyword>
<evidence type="ECO:0000256" key="4">
    <source>
        <dbReference type="SAM" id="SignalP"/>
    </source>
</evidence>
<dbReference type="EMBL" id="BDRX01000007">
    <property type="protein sequence ID" value="GBF88879.1"/>
    <property type="molecule type" value="Genomic_DNA"/>
</dbReference>
<feature type="compositionally biased region" description="Polar residues" evidence="3">
    <location>
        <begin position="448"/>
        <end position="458"/>
    </location>
</feature>
<comment type="subcellular location">
    <subcellularLocation>
        <location evidence="1">Cytoplasm</location>
        <location evidence="1">Cytoskeleton</location>
        <location evidence="1">Cilium axoneme</location>
    </subcellularLocation>
</comment>
<organism evidence="6 7">
    <name type="scientific">Raphidocelis subcapitata</name>
    <dbReference type="NCBI Taxonomy" id="307507"/>
    <lineage>
        <taxon>Eukaryota</taxon>
        <taxon>Viridiplantae</taxon>
        <taxon>Chlorophyta</taxon>
        <taxon>core chlorophytes</taxon>
        <taxon>Chlorophyceae</taxon>
        <taxon>CS clade</taxon>
        <taxon>Sphaeropleales</taxon>
        <taxon>Selenastraceae</taxon>
        <taxon>Raphidocelis</taxon>
    </lineage>
</organism>
<accession>A0A2V0NNR7</accession>
<dbReference type="AlphaFoldDB" id="A0A2V0NNR7"/>
<dbReference type="Proteomes" id="UP000247498">
    <property type="component" value="Unassembled WGS sequence"/>
</dbReference>
<dbReference type="OrthoDB" id="535287at2759"/>
<dbReference type="InterPro" id="IPR050994">
    <property type="entry name" value="At_inactive_RLKs"/>
</dbReference>
<feature type="chain" id="PRO_5015976596" description="Leucine-rich repeat-containing N-terminal plant-type domain-containing protein" evidence="4">
    <location>
        <begin position="23"/>
        <end position="471"/>
    </location>
</feature>
<sequence length="471" mass="46882">MRNPFVLAVLVSVLASSQIACASQAGSPGATRFAGAWDGAGVETRLGGRRMQQIAVSIPSPTGLAGAAVGAGAGAVGAGAGAVGAAVGAAAGAAGAAAGAGLGLMGLGSIVQTAAGRGGDIMSGTIPFVLRGGATIAGASVGVAGGITSIINPTTYLVMPVRQAPRRSDCVVYTPGYSETLSQVSSRLGVPINTLLGDNIGSISTANEALLGRVILVCGLPEGRQAAPAPAAAAPAAAAAPKVEPAPQKPVLQASGSLLKPAKTQEAALMSVRYAVDPKGVLSDWKTDVPYCNWAYVVCDSSGNVIRLTLSYLGLEGQPPPAAAIQDLPGLQGLLLGGNMLKGQLPGGYGASGLREIYLNDNQLSGPLPKEWSQSAALDEVSVAFNSLSGPLPADWARIPTLRVLKLNSNKFSGEVPRAWASMPALSTLTVFDNPDLSGCLPGGKSYQAPNGQQTSSAKEAAAGTKIGGVC</sequence>
<keyword evidence="7" id="KW-1185">Reference proteome</keyword>
<dbReference type="PANTHER" id="PTHR48010:SF58">
    <property type="entry name" value="RECEPTOR PROTEIN KINASE-LIKE PROTEIN ZAR1"/>
    <property type="match status" value="1"/>
</dbReference>
<evidence type="ECO:0000313" key="6">
    <source>
        <dbReference type="EMBL" id="GBF88879.1"/>
    </source>
</evidence>
<dbReference type="InterPro" id="IPR013210">
    <property type="entry name" value="LRR_N_plant-typ"/>
</dbReference>
<keyword evidence="4" id="KW-0732">Signal</keyword>
<dbReference type="SUPFAM" id="SSF52058">
    <property type="entry name" value="L domain-like"/>
    <property type="match status" value="1"/>
</dbReference>
<dbReference type="Gene3D" id="3.80.10.10">
    <property type="entry name" value="Ribonuclease Inhibitor"/>
    <property type="match status" value="1"/>
</dbReference>
<gene>
    <name evidence="6" type="ORF">Rsub_01378</name>
</gene>
<evidence type="ECO:0000313" key="7">
    <source>
        <dbReference type="Proteomes" id="UP000247498"/>
    </source>
</evidence>
<reference evidence="6 7" key="1">
    <citation type="journal article" date="2018" name="Sci. Rep.">
        <title>Raphidocelis subcapitata (=Pseudokirchneriella subcapitata) provides an insight into genome evolution and environmental adaptations in the Sphaeropleales.</title>
        <authorList>
            <person name="Suzuki S."/>
            <person name="Yamaguchi H."/>
            <person name="Nakajima N."/>
            <person name="Kawachi M."/>
        </authorList>
    </citation>
    <scope>NUCLEOTIDE SEQUENCE [LARGE SCALE GENOMIC DNA]</scope>
    <source>
        <strain evidence="6 7">NIES-35</strain>
    </source>
</reference>
<dbReference type="Pfam" id="PF08263">
    <property type="entry name" value="LRRNT_2"/>
    <property type="match status" value="1"/>
</dbReference>
<evidence type="ECO:0000259" key="5">
    <source>
        <dbReference type="Pfam" id="PF08263"/>
    </source>
</evidence>
<dbReference type="Pfam" id="PF00560">
    <property type="entry name" value="LRR_1"/>
    <property type="match status" value="1"/>
</dbReference>
<comment type="caution">
    <text evidence="6">The sequence shown here is derived from an EMBL/GenBank/DDBJ whole genome shotgun (WGS) entry which is preliminary data.</text>
</comment>